<keyword evidence="2" id="KW-1185">Reference proteome</keyword>
<proteinExistence type="predicted"/>
<dbReference type="Proteomes" id="UP001604043">
    <property type="component" value="Unassembled WGS sequence"/>
</dbReference>
<evidence type="ECO:0000313" key="1">
    <source>
        <dbReference type="EMBL" id="MFG1250638.1"/>
    </source>
</evidence>
<sequence>MDIPNLTSILAIADQAIKLHEAGQRRKEAQLQLGFAYNAWKNKHSIEHVDRDTLDWTRMMVATKAPFDALEKAKRAERYARGRLAVAVTRHQKGGAA</sequence>
<gene>
    <name evidence="1" type="ORF">V5F30_00370</name>
</gene>
<accession>A0ABW6ZA44</accession>
<name>A0ABW6ZA44_9HYPH</name>
<dbReference type="RefSeq" id="WP_394006979.1">
    <property type="nucleotide sequence ID" value="NZ_JBAFUR010000001.1"/>
</dbReference>
<organism evidence="1 2">
    <name type="scientific">Xanthobacter aminoxidans</name>
    <dbReference type="NCBI Taxonomy" id="186280"/>
    <lineage>
        <taxon>Bacteria</taxon>
        <taxon>Pseudomonadati</taxon>
        <taxon>Pseudomonadota</taxon>
        <taxon>Alphaproteobacteria</taxon>
        <taxon>Hyphomicrobiales</taxon>
        <taxon>Xanthobacteraceae</taxon>
        <taxon>Xanthobacter</taxon>
    </lineage>
</organism>
<comment type="caution">
    <text evidence="1">The sequence shown here is derived from an EMBL/GenBank/DDBJ whole genome shotgun (WGS) entry which is preliminary data.</text>
</comment>
<protein>
    <submittedName>
        <fullName evidence="1">Uncharacterized protein</fullName>
    </submittedName>
</protein>
<evidence type="ECO:0000313" key="2">
    <source>
        <dbReference type="Proteomes" id="UP001604043"/>
    </source>
</evidence>
<dbReference type="EMBL" id="JBAFUR010000001">
    <property type="protein sequence ID" value="MFG1250638.1"/>
    <property type="molecule type" value="Genomic_DNA"/>
</dbReference>
<reference evidence="1 2" key="1">
    <citation type="submission" date="2024-02" db="EMBL/GenBank/DDBJ databases">
        <title>Expansion and revision of Xanthobacter and proposal of Roseixanthobacter gen. nov.</title>
        <authorList>
            <person name="Soltysiak M.P.M."/>
            <person name="Jalihal A."/>
            <person name="Ory A."/>
            <person name="Chrisophersen C."/>
            <person name="Lee A.D."/>
            <person name="Boulton J."/>
            <person name="Springer M."/>
        </authorList>
    </citation>
    <scope>NUCLEOTIDE SEQUENCE [LARGE SCALE GENOMIC DNA]</scope>
    <source>
        <strain evidence="1 2">CB5</strain>
    </source>
</reference>